<feature type="transmembrane region" description="Helical" evidence="10">
    <location>
        <begin position="271"/>
        <end position="289"/>
    </location>
</feature>
<evidence type="ECO:0000313" key="17">
    <source>
        <dbReference type="EMBL" id="RYT67490.1"/>
    </source>
</evidence>
<dbReference type="Proteomes" id="UP000284242">
    <property type="component" value="Unassembled WGS sequence"/>
</dbReference>
<reference evidence="17 24" key="3">
    <citation type="journal article" date="2019" name="Science, e1252229">
        <title>Invertible promoters mediate bacterial phase variation, antibiotic resistance, and host adaptation in the gut.</title>
        <authorList>
            <person name="Jiang X."/>
            <person name="Hall A.B."/>
            <person name="Arthur T.D."/>
            <person name="Plichta D.R."/>
            <person name="Covington C.T."/>
            <person name="Poyet M."/>
            <person name="Crothers J."/>
            <person name="Moses P.L."/>
            <person name="Tolonen A.C."/>
            <person name="Vlamakis H."/>
            <person name="Alm E.J."/>
            <person name="Xavier R.J."/>
        </authorList>
    </citation>
    <scope>NUCLEOTIDE SEQUENCE [LARGE SCALE GENOMIC DNA]</scope>
    <source>
        <strain evidence="24">af_0058</strain>
        <strain evidence="17">Af_0058</strain>
    </source>
</reference>
<keyword evidence="2 10" id="KW-0597">Phosphoprotein</keyword>
<feature type="transmembrane region" description="Helical" evidence="10">
    <location>
        <begin position="214"/>
        <end position="235"/>
    </location>
</feature>
<keyword evidence="4 10" id="KW-0288">FMN</keyword>
<dbReference type="HAMAP" id="MF_00462">
    <property type="entry name" value="RsxD_RnfD"/>
    <property type="match status" value="1"/>
</dbReference>
<dbReference type="GO" id="GO:0055085">
    <property type="term" value="P:transmembrane transport"/>
    <property type="evidence" value="ECO:0007669"/>
    <property type="project" value="InterPro"/>
</dbReference>
<dbReference type="PANTHER" id="PTHR30578:SF0">
    <property type="entry name" value="ION-TRANSLOCATING OXIDOREDUCTASE COMPLEX SUBUNIT D"/>
    <property type="match status" value="1"/>
</dbReference>
<evidence type="ECO:0000313" key="15">
    <source>
        <dbReference type="EMBL" id="RHE14938.1"/>
    </source>
</evidence>
<evidence type="ECO:0000256" key="9">
    <source>
        <dbReference type="ARBA" id="ARBA00023136"/>
    </source>
</evidence>
<dbReference type="Proteomes" id="UP000283928">
    <property type="component" value="Unassembled WGS sequence"/>
</dbReference>
<dbReference type="EMBL" id="CYZD01000001">
    <property type="protein sequence ID" value="CUN36163.1"/>
    <property type="molecule type" value="Genomic_DNA"/>
</dbReference>
<dbReference type="EMBL" id="QRVV01000006">
    <property type="protein sequence ID" value="RGS75519.1"/>
    <property type="molecule type" value="Genomic_DNA"/>
</dbReference>
<evidence type="ECO:0000256" key="1">
    <source>
        <dbReference type="ARBA" id="ARBA00022448"/>
    </source>
</evidence>
<evidence type="ECO:0000313" key="13">
    <source>
        <dbReference type="EMBL" id="RGQ05661.1"/>
    </source>
</evidence>
<reference evidence="19 20" key="2">
    <citation type="submission" date="2018-08" db="EMBL/GenBank/DDBJ databases">
        <title>A genome reference for cultivated species of the human gut microbiota.</title>
        <authorList>
            <person name="Zou Y."/>
            <person name="Xue W."/>
            <person name="Luo G."/>
        </authorList>
    </citation>
    <scope>NUCLEOTIDE SEQUENCE [LARGE SCALE GENOMIC DNA]</scope>
    <source>
        <strain evidence="14 22">AF21-24</strain>
        <strain evidence="13 20">AF29-2BH</strain>
        <strain evidence="16 21">AM27-32LB</strain>
        <strain evidence="15 23">AM29-25AC</strain>
        <strain evidence="12 19">OM03-6</strain>
    </source>
</reference>
<evidence type="ECO:0000313" key="21">
    <source>
        <dbReference type="Proteomes" id="UP000283928"/>
    </source>
</evidence>
<proteinExistence type="inferred from homology"/>
<evidence type="ECO:0000313" key="19">
    <source>
        <dbReference type="Proteomes" id="UP000261105"/>
    </source>
</evidence>
<evidence type="ECO:0000313" key="23">
    <source>
        <dbReference type="Proteomes" id="UP000284644"/>
    </source>
</evidence>
<protein>
    <recommendedName>
        <fullName evidence="10">Ion-translocating oxidoreductase complex subunit D</fullName>
        <ecNumber evidence="10">7.-.-.-</ecNumber>
    </recommendedName>
    <alternativeName>
        <fullName evidence="10">Rnf electron transport complex subunit D</fullName>
    </alternativeName>
</protein>
<evidence type="ECO:0000313" key="14">
    <source>
        <dbReference type="EMBL" id="RGS75519.1"/>
    </source>
</evidence>
<name>A0A173W9M9_9FIRM</name>
<dbReference type="Proteomes" id="UP000293506">
    <property type="component" value="Unassembled WGS sequence"/>
</dbReference>
<dbReference type="AlphaFoldDB" id="A0A173W9M9"/>
<gene>
    <name evidence="11" type="primary">nqrB</name>
    <name evidence="10" type="synonym">rnfD</name>
    <name evidence="16" type="ORF">DW723_05590</name>
    <name evidence="15" type="ORF">DW767_03920</name>
    <name evidence="14" type="ORF">DWX77_04015</name>
    <name evidence="13" type="ORF">DWZ12_07150</name>
    <name evidence="12" type="ORF">DXB38_07640</name>
    <name evidence="17" type="ORF">EAI82_06085</name>
    <name evidence="11" type="ORF">ERS852394_00017</name>
</gene>
<evidence type="ECO:0000256" key="8">
    <source>
        <dbReference type="ARBA" id="ARBA00022989"/>
    </source>
</evidence>
<dbReference type="Proteomes" id="UP000261105">
    <property type="component" value="Unassembled WGS sequence"/>
</dbReference>
<sequence>MEEMYNVSSNPHVRDKMTTSRIMQLVVIALLPATLFGIWNFGFHALLVVLVTVISSVFFEWLYDRLMHKKNTITDFSAVVTGLLLALNMPPQIPLWMPVLGSAFAIIVVKQLFGGLGQNFMNPALAGRCFLMISFAAKMTDFSVSDSYRGVLDTVTGATPLAALKKQGFVAASSIPVKDLFIGNIQGTIGETSALAILIGAVILLAFKVIDLKVPLTYIGSFTVFVIFYMLGSGMGFNGNYLLSHLFGGGLMLGAWFMATDYVTTPITPKGQLIYGCCLGILTAIFRLFGGSAEGVSYAIIFCNLLVPIIEKVTKPVAFGKGGKKA</sequence>
<dbReference type="InterPro" id="IPR004338">
    <property type="entry name" value="NqrB/RnfD"/>
</dbReference>
<dbReference type="GO" id="GO:0005886">
    <property type="term" value="C:plasma membrane"/>
    <property type="evidence" value="ECO:0007669"/>
    <property type="project" value="UniProtKB-SubCell"/>
</dbReference>
<evidence type="ECO:0000313" key="16">
    <source>
        <dbReference type="EMBL" id="RHE76544.1"/>
    </source>
</evidence>
<dbReference type="Pfam" id="PF03116">
    <property type="entry name" value="NQR2_RnfD_RnfE"/>
    <property type="match status" value="1"/>
</dbReference>
<comment type="function">
    <text evidence="10">Part of a membrane-bound complex that couples electron transfer with translocation of ions across the membrane.</text>
</comment>
<keyword evidence="10" id="KW-1003">Cell membrane</keyword>
<evidence type="ECO:0000313" key="12">
    <source>
        <dbReference type="EMBL" id="RGN87959.1"/>
    </source>
</evidence>
<dbReference type="GO" id="GO:0016491">
    <property type="term" value="F:oxidoreductase activity"/>
    <property type="evidence" value="ECO:0007669"/>
    <property type="project" value="UniProtKB-KW"/>
</dbReference>
<feature type="transmembrane region" description="Helical" evidence="10">
    <location>
        <begin position="21"/>
        <end position="39"/>
    </location>
</feature>
<dbReference type="NCBIfam" id="TIGR01946">
    <property type="entry name" value="rnfD"/>
    <property type="match status" value="1"/>
</dbReference>
<feature type="transmembrane region" description="Helical" evidence="10">
    <location>
        <begin position="95"/>
        <end position="113"/>
    </location>
</feature>
<dbReference type="EC" id="7.-.-.-" evidence="10"/>
<keyword evidence="5 10" id="KW-0812">Transmembrane</keyword>
<keyword evidence="8 10" id="KW-1133">Transmembrane helix</keyword>
<evidence type="ECO:0000256" key="2">
    <source>
        <dbReference type="ARBA" id="ARBA00022553"/>
    </source>
</evidence>
<dbReference type="Proteomes" id="UP000283585">
    <property type="component" value="Unassembled WGS sequence"/>
</dbReference>
<comment type="cofactor">
    <cofactor evidence="10">
        <name>FMN</name>
        <dbReference type="ChEBI" id="CHEBI:58210"/>
    </cofactor>
</comment>
<dbReference type="RefSeq" id="WP_055065382.1">
    <property type="nucleotide sequence ID" value="NZ_CP176627.1"/>
</dbReference>
<dbReference type="EMBL" id="QRSS01000006">
    <property type="protein sequence ID" value="RGQ05661.1"/>
    <property type="molecule type" value="Genomic_DNA"/>
</dbReference>
<reference evidence="11 18" key="1">
    <citation type="submission" date="2015-09" db="EMBL/GenBank/DDBJ databases">
        <authorList>
            <consortium name="Pathogen Informatics"/>
        </authorList>
    </citation>
    <scope>NUCLEOTIDE SEQUENCE [LARGE SCALE GENOMIC DNA]</scope>
    <source>
        <strain evidence="11 18">2789STDY5608837</strain>
    </source>
</reference>
<evidence type="ECO:0000256" key="10">
    <source>
        <dbReference type="HAMAP-Rule" id="MF_00462"/>
    </source>
</evidence>
<evidence type="ECO:0000313" key="20">
    <source>
        <dbReference type="Proteomes" id="UP000283585"/>
    </source>
</evidence>
<evidence type="ECO:0000313" key="22">
    <source>
        <dbReference type="Proteomes" id="UP000284242"/>
    </source>
</evidence>
<dbReference type="PANTHER" id="PTHR30578">
    <property type="entry name" value="ELECTRON TRANSPORT COMPLEX PROTEIN RNFD"/>
    <property type="match status" value="1"/>
</dbReference>
<feature type="transmembrane region" description="Helical" evidence="10">
    <location>
        <begin position="188"/>
        <end position="207"/>
    </location>
</feature>
<evidence type="ECO:0000256" key="4">
    <source>
        <dbReference type="ARBA" id="ARBA00022643"/>
    </source>
</evidence>
<keyword evidence="1 10" id="KW-0813">Transport</keyword>
<dbReference type="GO" id="GO:0022900">
    <property type="term" value="P:electron transport chain"/>
    <property type="evidence" value="ECO:0007669"/>
    <property type="project" value="UniProtKB-UniRule"/>
</dbReference>
<dbReference type="InterPro" id="IPR011303">
    <property type="entry name" value="RnfD_bac"/>
</dbReference>
<organism evidence="11 18">
    <name type="scientific">Blautia obeum</name>
    <dbReference type="NCBI Taxonomy" id="40520"/>
    <lineage>
        <taxon>Bacteria</taxon>
        <taxon>Bacillati</taxon>
        <taxon>Bacillota</taxon>
        <taxon>Clostridia</taxon>
        <taxon>Lachnospirales</taxon>
        <taxon>Lachnospiraceae</taxon>
        <taxon>Blautia</taxon>
    </lineage>
</organism>
<dbReference type="EMBL" id="QSJW01000002">
    <property type="protein sequence ID" value="RHE14938.1"/>
    <property type="molecule type" value="Genomic_DNA"/>
</dbReference>
<dbReference type="EMBL" id="QSKO01000005">
    <property type="protein sequence ID" value="RHE76544.1"/>
    <property type="molecule type" value="Genomic_DNA"/>
</dbReference>
<feature type="modified residue" description="FMN phosphoryl threonine" evidence="10">
    <location>
        <position position="159"/>
    </location>
</feature>
<evidence type="ECO:0000313" key="18">
    <source>
        <dbReference type="Proteomes" id="UP000095409"/>
    </source>
</evidence>
<comment type="similarity">
    <text evidence="10">Belongs to the NqrB/RnfD family.</text>
</comment>
<evidence type="ECO:0000256" key="6">
    <source>
        <dbReference type="ARBA" id="ARBA00022967"/>
    </source>
</evidence>
<evidence type="ECO:0000256" key="3">
    <source>
        <dbReference type="ARBA" id="ARBA00022630"/>
    </source>
</evidence>
<evidence type="ECO:0000313" key="24">
    <source>
        <dbReference type="Proteomes" id="UP000293506"/>
    </source>
</evidence>
<dbReference type="Proteomes" id="UP000095409">
    <property type="component" value="Unassembled WGS sequence"/>
</dbReference>
<keyword evidence="6 10" id="KW-1278">Translocase</keyword>
<keyword evidence="11" id="KW-0560">Oxidoreductase</keyword>
<comment type="subunit">
    <text evidence="10">The complex is composed of six subunits: RnfA, RnfB, RnfC, RnfD, RnfE and RnfG.</text>
</comment>
<dbReference type="EMBL" id="QSUZ01000007">
    <property type="protein sequence ID" value="RGN87959.1"/>
    <property type="molecule type" value="Genomic_DNA"/>
</dbReference>
<keyword evidence="7 10" id="KW-0249">Electron transport</keyword>
<dbReference type="Proteomes" id="UP000284644">
    <property type="component" value="Unassembled WGS sequence"/>
</dbReference>
<evidence type="ECO:0000256" key="5">
    <source>
        <dbReference type="ARBA" id="ARBA00022692"/>
    </source>
</evidence>
<keyword evidence="9 10" id="KW-0472">Membrane</keyword>
<keyword evidence="3 10" id="KW-0285">Flavoprotein</keyword>
<feature type="transmembrane region" description="Helical" evidence="10">
    <location>
        <begin position="241"/>
        <end position="259"/>
    </location>
</feature>
<feature type="transmembrane region" description="Helical" evidence="10">
    <location>
        <begin position="45"/>
        <end position="63"/>
    </location>
</feature>
<comment type="subcellular location">
    <subcellularLocation>
        <location evidence="10">Cell membrane</location>
        <topology evidence="10">Multi-pass membrane protein</topology>
    </subcellularLocation>
</comment>
<evidence type="ECO:0000256" key="7">
    <source>
        <dbReference type="ARBA" id="ARBA00022982"/>
    </source>
</evidence>
<dbReference type="EMBL" id="RCXQ01000004">
    <property type="protein sequence ID" value="RYT67490.1"/>
    <property type="molecule type" value="Genomic_DNA"/>
</dbReference>
<accession>A0A173W9M9</accession>
<evidence type="ECO:0000313" key="11">
    <source>
        <dbReference type="EMBL" id="CUN36163.1"/>
    </source>
</evidence>